<dbReference type="InterPro" id="IPR029028">
    <property type="entry name" value="Alpha/beta_knot_MTases"/>
</dbReference>
<proteinExistence type="predicted"/>
<sequence length="184" mass="20664">MREFILVTGEATLADEPFFSRLLNAAFFLSHGIRKDVILRVLIQDCGVLISFVGDKLKHLHIDEQSMAGVLRKVERTALLPPRRPVSVHYGVIVEPSARLNICGGRYYLVSRRGRWLHDVLKRCENLRFVIGEEARVRCGGSAQNVKVTVFPKPVDTTLAILNIELDRICGMPSVSSNALFPRL</sequence>
<comment type="caution">
    <text evidence="5">The sequence shown here is derived from an EMBL/GenBank/DDBJ whole genome shotgun (WGS) entry which is preliminary data.</text>
</comment>
<name>A0A7C4D5K0_THEPE</name>
<dbReference type="GO" id="GO:0032259">
    <property type="term" value="P:methylation"/>
    <property type="evidence" value="ECO:0007669"/>
    <property type="project" value="UniProtKB-KW"/>
</dbReference>
<dbReference type="Gene3D" id="3.40.1280.10">
    <property type="match status" value="1"/>
</dbReference>
<dbReference type="SUPFAM" id="SSF75217">
    <property type="entry name" value="alpha/beta knot"/>
    <property type="match status" value="1"/>
</dbReference>
<keyword evidence="2" id="KW-0489">Methyltransferase</keyword>
<evidence type="ECO:0000256" key="1">
    <source>
        <dbReference type="ARBA" id="ARBA00022490"/>
    </source>
</evidence>
<evidence type="ECO:0000256" key="4">
    <source>
        <dbReference type="ARBA" id="ARBA00022691"/>
    </source>
</evidence>
<dbReference type="Pfam" id="PF04013">
    <property type="entry name" value="Methyltrn_RNA_2"/>
    <property type="match status" value="1"/>
</dbReference>
<evidence type="ECO:0000256" key="2">
    <source>
        <dbReference type="ARBA" id="ARBA00022603"/>
    </source>
</evidence>
<gene>
    <name evidence="5" type="ORF">ENU21_03150</name>
</gene>
<reference evidence="5" key="1">
    <citation type="journal article" date="2020" name="mSystems">
        <title>Genome- and Community-Level Interaction Insights into Carbon Utilization and Element Cycling Functions of Hydrothermarchaeota in Hydrothermal Sediment.</title>
        <authorList>
            <person name="Zhou Z."/>
            <person name="Liu Y."/>
            <person name="Xu W."/>
            <person name="Pan J."/>
            <person name="Luo Z.H."/>
            <person name="Li M."/>
        </authorList>
    </citation>
    <scope>NUCLEOTIDE SEQUENCE</scope>
    <source>
        <strain evidence="5">SpSt-649</strain>
    </source>
</reference>
<dbReference type="GO" id="GO:0008175">
    <property type="term" value="F:tRNA methyltransferase activity"/>
    <property type="evidence" value="ECO:0007669"/>
    <property type="project" value="InterPro"/>
</dbReference>
<dbReference type="InterPro" id="IPR029026">
    <property type="entry name" value="tRNA_m1G_MTases_N"/>
</dbReference>
<accession>A0A7C4D5K0</accession>
<dbReference type="InterPro" id="IPR007158">
    <property type="entry name" value="TrmY"/>
</dbReference>
<dbReference type="AlphaFoldDB" id="A0A7C4D5K0"/>
<keyword evidence="3" id="KW-0808">Transferase</keyword>
<organism evidence="5">
    <name type="scientific">Thermofilum pendens</name>
    <dbReference type="NCBI Taxonomy" id="2269"/>
    <lineage>
        <taxon>Archaea</taxon>
        <taxon>Thermoproteota</taxon>
        <taxon>Thermoprotei</taxon>
        <taxon>Thermofilales</taxon>
        <taxon>Thermofilaceae</taxon>
        <taxon>Thermofilum</taxon>
    </lineage>
</organism>
<keyword evidence="4" id="KW-0949">S-adenosyl-L-methionine</keyword>
<dbReference type="EMBL" id="DTBQ01000088">
    <property type="protein sequence ID" value="HGM46737.1"/>
    <property type="molecule type" value="Genomic_DNA"/>
</dbReference>
<keyword evidence="1" id="KW-0963">Cytoplasm</keyword>
<protein>
    <submittedName>
        <fullName evidence="5">Uncharacterized protein</fullName>
    </submittedName>
</protein>
<evidence type="ECO:0000256" key="3">
    <source>
        <dbReference type="ARBA" id="ARBA00022679"/>
    </source>
</evidence>
<evidence type="ECO:0000313" key="5">
    <source>
        <dbReference type="EMBL" id="HGM46737.1"/>
    </source>
</evidence>